<proteinExistence type="predicted"/>
<accession>A0A9P6W0Q4</accession>
<dbReference type="GO" id="GO:0000466">
    <property type="term" value="P:maturation of 5.8S rRNA from tricistronic rRNA transcript (SSU-rRNA, 5.8S rRNA, LSU-rRNA)"/>
    <property type="evidence" value="ECO:0007669"/>
    <property type="project" value="TreeGrafter"/>
</dbReference>
<dbReference type="GO" id="GO:0042134">
    <property type="term" value="F:rRNA primary transcript binding"/>
    <property type="evidence" value="ECO:0007669"/>
    <property type="project" value="InterPro"/>
</dbReference>
<dbReference type="OrthoDB" id="5414547at2759"/>
<comment type="caution">
    <text evidence="3">The sequence shown here is derived from an EMBL/GenBank/DDBJ whole genome shotgun (WGS) entry which is preliminary data.</text>
</comment>
<evidence type="ECO:0000313" key="4">
    <source>
        <dbReference type="Proteomes" id="UP000750334"/>
    </source>
</evidence>
<protein>
    <recommendedName>
        <fullName evidence="2">RNase MRP protein 1 RNA binding domain-containing protein</fullName>
    </recommendedName>
</protein>
<dbReference type="Proteomes" id="UP000750334">
    <property type="component" value="Unassembled WGS sequence"/>
</dbReference>
<dbReference type="EMBL" id="PUHR01000175">
    <property type="protein sequence ID" value="KAG0660491.1"/>
    <property type="molecule type" value="Genomic_DNA"/>
</dbReference>
<gene>
    <name evidence="3" type="ORF">C6P45_001576</name>
</gene>
<keyword evidence="4" id="KW-1185">Reference proteome</keyword>
<sequence>MYYEFNGVITLGQFPTLGVVLIGHLSRIHHLFKELLPLIDKQIVDKNIQKQNDNLEQKIISANDEELETLATENNEELGEIITETEIQDSKEPSSQLEAVTIKTIDKVQDKRNTKNKVDKIKKKKNKSKRSKSAIDSIFG</sequence>
<organism evidence="3 4">
    <name type="scientific">Maudiozyma exigua</name>
    <name type="common">Yeast</name>
    <name type="synonym">Kazachstania exigua</name>
    <dbReference type="NCBI Taxonomy" id="34358"/>
    <lineage>
        <taxon>Eukaryota</taxon>
        <taxon>Fungi</taxon>
        <taxon>Dikarya</taxon>
        <taxon>Ascomycota</taxon>
        <taxon>Saccharomycotina</taxon>
        <taxon>Saccharomycetes</taxon>
        <taxon>Saccharomycetales</taxon>
        <taxon>Saccharomycetaceae</taxon>
        <taxon>Maudiozyma</taxon>
    </lineage>
</organism>
<dbReference type="GO" id="GO:0000172">
    <property type="term" value="C:ribonuclease MRP complex"/>
    <property type="evidence" value="ECO:0007669"/>
    <property type="project" value="InterPro"/>
</dbReference>
<feature type="domain" description="RNase MRP protein 1 RNA binding" evidence="2">
    <location>
        <begin position="1"/>
        <end position="27"/>
    </location>
</feature>
<evidence type="ECO:0000256" key="1">
    <source>
        <dbReference type="SAM" id="MobiDB-lite"/>
    </source>
</evidence>
<reference evidence="3 4" key="1">
    <citation type="submission" date="2020-11" db="EMBL/GenBank/DDBJ databases">
        <title>Kefir isolates.</title>
        <authorList>
            <person name="Marcisauskas S."/>
            <person name="Kim Y."/>
            <person name="Blasche S."/>
        </authorList>
    </citation>
    <scope>NUCLEOTIDE SEQUENCE [LARGE SCALE GENOMIC DNA]</scope>
    <source>
        <strain evidence="3 4">OG2</strain>
    </source>
</reference>
<feature type="region of interest" description="Disordered" evidence="1">
    <location>
        <begin position="113"/>
        <end position="140"/>
    </location>
</feature>
<dbReference type="InterPro" id="IPR047204">
    <property type="entry name" value="RMP1_RBD"/>
</dbReference>
<dbReference type="Pfam" id="PF20945">
    <property type="entry name" value="RMP1"/>
    <property type="match status" value="1"/>
</dbReference>
<evidence type="ECO:0000313" key="3">
    <source>
        <dbReference type="EMBL" id="KAG0660491.1"/>
    </source>
</evidence>
<evidence type="ECO:0000259" key="2">
    <source>
        <dbReference type="Pfam" id="PF20945"/>
    </source>
</evidence>
<dbReference type="PANTHER" id="PTHR37792:SF1">
    <property type="entry name" value="RIBONUCLEASE MRP PROTEIN SUBUNIT RMP1"/>
    <property type="match status" value="1"/>
</dbReference>
<dbReference type="InterPro" id="IPR047205">
    <property type="entry name" value="RMP1"/>
</dbReference>
<feature type="compositionally biased region" description="Basic residues" evidence="1">
    <location>
        <begin position="120"/>
        <end position="132"/>
    </location>
</feature>
<dbReference type="GO" id="GO:0000294">
    <property type="term" value="P:nuclear-transcribed mRNA catabolic process, RNase MRP-dependent"/>
    <property type="evidence" value="ECO:0007669"/>
    <property type="project" value="TreeGrafter"/>
</dbReference>
<name>A0A9P6W0Q4_MAUEX</name>
<dbReference type="AlphaFoldDB" id="A0A9P6W0Q4"/>
<dbReference type="PANTHER" id="PTHR37792">
    <property type="entry name" value="RIBONUCLEASE MRP PROTEIN SUBUNIT RMP1"/>
    <property type="match status" value="1"/>
</dbReference>